<gene>
    <name evidence="1" type="ORF">FRACYDRAFT_210031</name>
</gene>
<dbReference type="Pfam" id="PF01987">
    <property type="entry name" value="AIM24"/>
    <property type="match status" value="1"/>
</dbReference>
<dbReference type="AlphaFoldDB" id="A0A1E7F704"/>
<dbReference type="EMBL" id="KV784361">
    <property type="protein sequence ID" value="OEU13978.1"/>
    <property type="molecule type" value="Genomic_DNA"/>
</dbReference>
<dbReference type="KEGG" id="fcy:FRACYDRAFT_210031"/>
<dbReference type="Gene3D" id="3.60.160.10">
    <property type="entry name" value="Mitochondrial biogenesis AIM24"/>
    <property type="match status" value="1"/>
</dbReference>
<evidence type="ECO:0000313" key="2">
    <source>
        <dbReference type="Proteomes" id="UP000095751"/>
    </source>
</evidence>
<organism evidence="1 2">
    <name type="scientific">Fragilariopsis cylindrus CCMP1102</name>
    <dbReference type="NCBI Taxonomy" id="635003"/>
    <lineage>
        <taxon>Eukaryota</taxon>
        <taxon>Sar</taxon>
        <taxon>Stramenopiles</taxon>
        <taxon>Ochrophyta</taxon>
        <taxon>Bacillariophyta</taxon>
        <taxon>Bacillariophyceae</taxon>
        <taxon>Bacillariophycidae</taxon>
        <taxon>Bacillariales</taxon>
        <taxon>Bacillariaceae</taxon>
        <taxon>Fragilariopsis</taxon>
    </lineage>
</organism>
<dbReference type="PANTHER" id="PTHR43657">
    <property type="entry name" value="TRYPTOPHAN RNA-BINDING ATTENUATOR PROTEIN-LIKE PROTEIN"/>
    <property type="match status" value="1"/>
</dbReference>
<evidence type="ECO:0000313" key="1">
    <source>
        <dbReference type="EMBL" id="OEU13978.1"/>
    </source>
</evidence>
<dbReference type="InParanoid" id="A0A1E7F704"/>
<dbReference type="OrthoDB" id="1705416at2759"/>
<protein>
    <submittedName>
        <fullName evidence="1">DUF124-domain-containing protein</fullName>
    </submittedName>
</protein>
<sequence length="245" mass="25852">MQLVEIELDPNETVIGEAGAMMFMEDGIKFESKFGDGSEAKTGFFKTGGRLMSGESLFITHFTNESQQKSRVAFAAPYPGSIVPVNLANQPGQAITCQRDAFLCAALGTKLSMAFNRKIGSGLFGGEGFILEKLEGDGMAFIHAGGTIIKRELNNERIRLDTGCLVAFTTQGISFDITMVPGLKSMFFGGEGIFLAVLQGTGTVWMQSLPLSRLADRIVQAAPSAGGNRVGEGGIGGMGGMGGLF</sequence>
<dbReference type="PANTHER" id="PTHR43657:SF1">
    <property type="entry name" value="ALTERED INHERITANCE OF MITOCHONDRIA PROTEIN 24, MITOCHONDRIAL"/>
    <property type="match status" value="1"/>
</dbReference>
<dbReference type="Proteomes" id="UP000095751">
    <property type="component" value="Unassembled WGS sequence"/>
</dbReference>
<reference evidence="1 2" key="1">
    <citation type="submission" date="2016-09" db="EMBL/GenBank/DDBJ databases">
        <title>Extensive genetic diversity and differential bi-allelic expression allows diatom success in the polar Southern Ocean.</title>
        <authorList>
            <consortium name="DOE Joint Genome Institute"/>
            <person name="Mock T."/>
            <person name="Otillar R.P."/>
            <person name="Strauss J."/>
            <person name="Dupont C."/>
            <person name="Frickenhaus S."/>
            <person name="Maumus F."/>
            <person name="Mcmullan M."/>
            <person name="Sanges R."/>
            <person name="Schmutz J."/>
            <person name="Toseland A."/>
            <person name="Valas R."/>
            <person name="Veluchamy A."/>
            <person name="Ward B.J."/>
            <person name="Allen A."/>
            <person name="Barry K."/>
            <person name="Falciatore A."/>
            <person name="Ferrante M."/>
            <person name="Fortunato A.E."/>
            <person name="Gloeckner G."/>
            <person name="Gruber A."/>
            <person name="Hipkin R."/>
            <person name="Janech M."/>
            <person name="Kroth P."/>
            <person name="Leese F."/>
            <person name="Lindquist E."/>
            <person name="Lyon B.R."/>
            <person name="Martin J."/>
            <person name="Mayer C."/>
            <person name="Parker M."/>
            <person name="Quesneville H."/>
            <person name="Raymond J."/>
            <person name="Uhlig C."/>
            <person name="Valentin K.U."/>
            <person name="Worden A.Z."/>
            <person name="Armbrust E.V."/>
            <person name="Bowler C."/>
            <person name="Green B."/>
            <person name="Moulton V."/>
            <person name="Van Oosterhout C."/>
            <person name="Grigoriev I."/>
        </authorList>
    </citation>
    <scope>NUCLEOTIDE SEQUENCE [LARGE SCALE GENOMIC DNA]</scope>
    <source>
        <strain evidence="1 2">CCMP1102</strain>
    </source>
</reference>
<dbReference type="InterPro" id="IPR016031">
    <property type="entry name" value="Trp_RNA-bd_attenuator-like_dom"/>
</dbReference>
<name>A0A1E7F704_9STRA</name>
<dbReference type="InterPro" id="IPR036983">
    <property type="entry name" value="AIM24_sf"/>
</dbReference>
<proteinExistence type="predicted"/>
<accession>A0A1E7F704</accession>
<dbReference type="InterPro" id="IPR002838">
    <property type="entry name" value="AIM24"/>
</dbReference>
<dbReference type="NCBIfam" id="TIGR00266">
    <property type="entry name" value="TIGR00266 family protein"/>
    <property type="match status" value="1"/>
</dbReference>
<keyword evidence="2" id="KW-1185">Reference proteome</keyword>
<dbReference type="SUPFAM" id="SSF51219">
    <property type="entry name" value="TRAP-like"/>
    <property type="match status" value="1"/>
</dbReference>